<dbReference type="InterPro" id="IPR014720">
    <property type="entry name" value="dsRBD_dom"/>
</dbReference>
<dbReference type="EMBL" id="JAYKXP010000277">
    <property type="protein sequence ID" value="KAK7016771.1"/>
    <property type="molecule type" value="Genomic_DNA"/>
</dbReference>
<reference evidence="4 5" key="1">
    <citation type="submission" date="2024-01" db="EMBL/GenBank/DDBJ databases">
        <title>A draft genome for a cacao thread blight-causing isolate of Paramarasmius palmivorus.</title>
        <authorList>
            <person name="Baruah I.K."/>
            <person name="Bukari Y."/>
            <person name="Amoako-Attah I."/>
            <person name="Meinhardt L.W."/>
            <person name="Bailey B.A."/>
            <person name="Cohen S.P."/>
        </authorList>
    </citation>
    <scope>NUCLEOTIDE SEQUENCE [LARGE SCALE GENOMIC DNA]</scope>
    <source>
        <strain evidence="4 5">GH-12</strain>
    </source>
</reference>
<feature type="domain" description="DRBM" evidence="3">
    <location>
        <begin position="45"/>
        <end position="107"/>
    </location>
</feature>
<gene>
    <name evidence="4" type="primary">EIF2AK2</name>
    <name evidence="4" type="ORF">VNI00_018824</name>
</gene>
<keyword evidence="4" id="KW-0808">Transferase</keyword>
<accession>A0AAW0AUH5</accession>
<sequence>MVSITLSRGLSSLQTPSTGPSTTPLSVTTAPRTSGGGGGRYGLQLNNYCQRIRVRPEYATSAFGPPHDPTWSSIVYINGKEYGRGAGKTRVAAGDAAAKQALDTLERSQKT</sequence>
<dbReference type="Gene3D" id="3.30.160.20">
    <property type="match status" value="1"/>
</dbReference>
<dbReference type="SUPFAM" id="SSF54768">
    <property type="entry name" value="dsRNA-binding domain-like"/>
    <property type="match status" value="1"/>
</dbReference>
<dbReference type="GO" id="GO:0004674">
    <property type="term" value="F:protein serine/threonine kinase activity"/>
    <property type="evidence" value="ECO:0007669"/>
    <property type="project" value="UniProtKB-EC"/>
</dbReference>
<feature type="compositionally biased region" description="Low complexity" evidence="2">
    <location>
        <begin position="10"/>
        <end position="29"/>
    </location>
</feature>
<comment type="caution">
    <text evidence="4">The sequence shown here is derived from an EMBL/GenBank/DDBJ whole genome shotgun (WGS) entry which is preliminary data.</text>
</comment>
<evidence type="ECO:0000313" key="4">
    <source>
        <dbReference type="EMBL" id="KAK7016771.1"/>
    </source>
</evidence>
<dbReference type="EC" id="2.7.11.1" evidence="4"/>
<keyword evidence="4" id="KW-0418">Kinase</keyword>
<keyword evidence="1" id="KW-0694">RNA-binding</keyword>
<proteinExistence type="predicted"/>
<dbReference type="SMART" id="SM00358">
    <property type="entry name" value="DSRM"/>
    <property type="match status" value="1"/>
</dbReference>
<evidence type="ECO:0000256" key="2">
    <source>
        <dbReference type="SAM" id="MobiDB-lite"/>
    </source>
</evidence>
<name>A0AAW0AUH5_9AGAR</name>
<organism evidence="4 5">
    <name type="scientific">Paramarasmius palmivorus</name>
    <dbReference type="NCBI Taxonomy" id="297713"/>
    <lineage>
        <taxon>Eukaryota</taxon>
        <taxon>Fungi</taxon>
        <taxon>Dikarya</taxon>
        <taxon>Basidiomycota</taxon>
        <taxon>Agaricomycotina</taxon>
        <taxon>Agaricomycetes</taxon>
        <taxon>Agaricomycetidae</taxon>
        <taxon>Agaricales</taxon>
        <taxon>Marasmiineae</taxon>
        <taxon>Marasmiaceae</taxon>
        <taxon>Paramarasmius</taxon>
    </lineage>
</organism>
<dbReference type="GO" id="GO:0003723">
    <property type="term" value="F:RNA binding"/>
    <property type="evidence" value="ECO:0007669"/>
    <property type="project" value="UniProtKB-UniRule"/>
</dbReference>
<dbReference type="Pfam" id="PF00035">
    <property type="entry name" value="dsrm"/>
    <property type="match status" value="1"/>
</dbReference>
<evidence type="ECO:0000259" key="3">
    <source>
        <dbReference type="PROSITE" id="PS50137"/>
    </source>
</evidence>
<evidence type="ECO:0000256" key="1">
    <source>
        <dbReference type="PROSITE-ProRule" id="PRU00266"/>
    </source>
</evidence>
<keyword evidence="5" id="KW-1185">Reference proteome</keyword>
<evidence type="ECO:0000313" key="5">
    <source>
        <dbReference type="Proteomes" id="UP001383192"/>
    </source>
</evidence>
<dbReference type="AlphaFoldDB" id="A0AAW0AUH5"/>
<protein>
    <submittedName>
        <fullName evidence="4">Interferon-induced, double-stranded RNA-activated protein kinase</fullName>
        <ecNumber evidence="4">2.7.11.1</ecNumber>
    </submittedName>
</protein>
<dbReference type="PROSITE" id="PS50137">
    <property type="entry name" value="DS_RBD"/>
    <property type="match status" value="1"/>
</dbReference>
<dbReference type="Proteomes" id="UP001383192">
    <property type="component" value="Unassembled WGS sequence"/>
</dbReference>
<feature type="region of interest" description="Disordered" evidence="2">
    <location>
        <begin position="1"/>
        <end position="41"/>
    </location>
</feature>